<comment type="caution">
    <text evidence="10">Lacks conserved residue(s) required for the propagation of feature annotation.</text>
</comment>
<protein>
    <recommendedName>
        <fullName evidence="10">Phosphoribosylformylglycinamidine synthase</fullName>
        <shortName evidence="10">FGAM synthase</shortName>
        <shortName evidence="10">FGAMS</shortName>
        <ecNumber evidence="10">6.3.5.3</ecNumber>
    </recommendedName>
    <alternativeName>
        <fullName evidence="10">Formylglycinamide ribonucleotide amidotransferase</fullName>
        <shortName evidence="10">FGAR amidotransferase</shortName>
        <shortName evidence="10">FGAR-AT</shortName>
    </alternativeName>
</protein>
<feature type="active site" description="Nucleophile" evidence="10">
    <location>
        <position position="1070"/>
    </location>
</feature>
<keyword evidence="4 10" id="KW-0479">Metal-binding</keyword>
<dbReference type="SUPFAM" id="SSF82697">
    <property type="entry name" value="PurS-like"/>
    <property type="match status" value="1"/>
</dbReference>
<evidence type="ECO:0000313" key="15">
    <source>
        <dbReference type="EMBL" id="SUJ03447.1"/>
    </source>
</evidence>
<evidence type="ECO:0000256" key="1">
    <source>
        <dbReference type="ARBA" id="ARBA00004920"/>
    </source>
</evidence>
<comment type="subcellular location">
    <subcellularLocation>
        <location evidence="10">Cytoplasm</location>
    </subcellularLocation>
</comment>
<keyword evidence="10" id="KW-0963">Cytoplasm</keyword>
<dbReference type="Pfam" id="PF02769">
    <property type="entry name" value="AIRS_C"/>
    <property type="match status" value="2"/>
</dbReference>
<evidence type="ECO:0000256" key="8">
    <source>
        <dbReference type="ARBA" id="ARBA00022842"/>
    </source>
</evidence>
<dbReference type="InterPro" id="IPR010918">
    <property type="entry name" value="PurM-like_C_dom"/>
</dbReference>
<comment type="catalytic activity">
    <reaction evidence="10">
        <text>N(2)-formyl-N(1)-(5-phospho-beta-D-ribosyl)glycinamide + L-glutamine + ATP + H2O = 2-formamido-N(1)-(5-O-phospho-beta-D-ribosyl)acetamidine + L-glutamate + ADP + phosphate + H(+)</text>
        <dbReference type="Rhea" id="RHEA:17129"/>
        <dbReference type="ChEBI" id="CHEBI:15377"/>
        <dbReference type="ChEBI" id="CHEBI:15378"/>
        <dbReference type="ChEBI" id="CHEBI:29985"/>
        <dbReference type="ChEBI" id="CHEBI:30616"/>
        <dbReference type="ChEBI" id="CHEBI:43474"/>
        <dbReference type="ChEBI" id="CHEBI:58359"/>
        <dbReference type="ChEBI" id="CHEBI:147286"/>
        <dbReference type="ChEBI" id="CHEBI:147287"/>
        <dbReference type="ChEBI" id="CHEBI:456216"/>
        <dbReference type="EC" id="6.3.5.3"/>
    </reaction>
</comment>
<evidence type="ECO:0000256" key="4">
    <source>
        <dbReference type="ARBA" id="ARBA00022723"/>
    </source>
</evidence>
<dbReference type="SUPFAM" id="SSF55326">
    <property type="entry name" value="PurM N-terminal domain-like"/>
    <property type="match status" value="2"/>
</dbReference>
<dbReference type="UniPathway" id="UPA00074">
    <property type="reaction ID" value="UER00128"/>
</dbReference>
<evidence type="ECO:0000256" key="7">
    <source>
        <dbReference type="ARBA" id="ARBA00022840"/>
    </source>
</evidence>
<proteinExistence type="inferred from homology"/>
<comment type="pathway">
    <text evidence="1 10">Purine metabolism; IMP biosynthesis via de novo pathway; 5-amino-1-(5-phospho-D-ribosyl)imidazole from N(2)-formyl-N(1)-(5-phospho-D-ribosyl)glycinamide: step 1/2.</text>
</comment>
<keyword evidence="6 10" id="KW-0658">Purine biosynthesis</keyword>
<evidence type="ECO:0000256" key="5">
    <source>
        <dbReference type="ARBA" id="ARBA00022741"/>
    </source>
</evidence>
<feature type="binding site" evidence="10">
    <location>
        <position position="668"/>
    </location>
    <ligand>
        <name>Mg(2+)</name>
        <dbReference type="ChEBI" id="CHEBI:18420"/>
    </ligand>
</feature>
<dbReference type="Pfam" id="PF13507">
    <property type="entry name" value="GATase_5"/>
    <property type="match status" value="1"/>
</dbReference>
<dbReference type="GO" id="GO:0005737">
    <property type="term" value="C:cytoplasm"/>
    <property type="evidence" value="ECO:0007669"/>
    <property type="project" value="UniProtKB-SubCell"/>
</dbReference>
<feature type="domain" description="FGAR-AT PurM N-terminal-like" evidence="14">
    <location>
        <begin position="594"/>
        <end position="747"/>
    </location>
</feature>
<keyword evidence="3 10" id="KW-0436">Ligase</keyword>
<dbReference type="SUPFAM" id="SSF109736">
    <property type="entry name" value="FGAM synthase PurL, linker domain"/>
    <property type="match status" value="1"/>
</dbReference>
<dbReference type="InterPro" id="IPR010073">
    <property type="entry name" value="PurL_large"/>
</dbReference>
<feature type="domain" description="PurM-like C-terminal" evidence="11">
    <location>
        <begin position="781"/>
        <end position="904"/>
    </location>
</feature>
<dbReference type="EC" id="6.3.5.3" evidence="10"/>
<dbReference type="FunFam" id="3.40.50.880:FF:000055">
    <property type="entry name" value="Phosphoribosylformylglycinamidine synthase"/>
    <property type="match status" value="1"/>
</dbReference>
<comment type="subunit">
    <text evidence="10">Monomer.</text>
</comment>
<dbReference type="PROSITE" id="PS51273">
    <property type="entry name" value="GATASE_TYPE_1"/>
    <property type="match status" value="1"/>
</dbReference>
<dbReference type="InterPro" id="IPR036921">
    <property type="entry name" value="PurM-like_N_sf"/>
</dbReference>
<dbReference type="SUPFAM" id="SSF56042">
    <property type="entry name" value="PurM C-terminal domain-like"/>
    <property type="match status" value="2"/>
</dbReference>
<evidence type="ECO:0000256" key="2">
    <source>
        <dbReference type="ARBA" id="ARBA00008608"/>
    </source>
</evidence>
<keyword evidence="8 10" id="KW-0460">Magnesium</keyword>
<keyword evidence="5 10" id="KW-0547">Nucleotide-binding</keyword>
<feature type="active site" evidence="10">
    <location>
        <position position="1185"/>
    </location>
</feature>
<evidence type="ECO:0000259" key="12">
    <source>
        <dbReference type="Pfam" id="PF18072"/>
    </source>
</evidence>
<dbReference type="PANTHER" id="PTHR10099:SF1">
    <property type="entry name" value="PHOSPHORIBOSYLFORMYLGLYCINAMIDINE SYNTHASE"/>
    <property type="match status" value="1"/>
</dbReference>
<dbReference type="PANTHER" id="PTHR10099">
    <property type="entry name" value="PHOSPHORIBOSYLFORMYLGLYCINAMIDINE SYNTHASE"/>
    <property type="match status" value="1"/>
</dbReference>
<dbReference type="GO" id="GO:0046872">
    <property type="term" value="F:metal ion binding"/>
    <property type="evidence" value="ECO:0007669"/>
    <property type="project" value="UniProtKB-KW"/>
</dbReference>
<name>A0A380BNX7_SPHSI</name>
<gene>
    <name evidence="10 15" type="primary">purL</name>
    <name evidence="15" type="ORF">NCTC11388_01265</name>
</gene>
<feature type="domain" description="Phosphoribosylformylglycinamidine synthase linker" evidence="12">
    <location>
        <begin position="122"/>
        <end position="171"/>
    </location>
</feature>
<dbReference type="GO" id="GO:0006189">
    <property type="term" value="P:'de novo' IMP biosynthetic process"/>
    <property type="evidence" value="ECO:0007669"/>
    <property type="project" value="UniProtKB-UniRule"/>
</dbReference>
<sequence length="1236" mass="135569">MIHFFVNQSNTVYAVQTQKDLSTEDISKLNWLFGNATKIEKTTLDDYYVGPRAAMITPWSTNAVEITQNMAIEGIIRIEEFQPVTADFTDFDPMISQKYSALTQEMYSINITPEPIMDVDDIAAYNKQEGLALNPEEVEYLNNLSAKLGRKLTDSEVFAFSQANSEHCRHKIFNGTFVIDGEAKPTSLFKLIKKTSETHPNDIVSAYKDNVAFIKGPIVTQFAPKSADKPDYYTEKEFESVISLKAETHNFPTTVEPFSGAATGSGGEIRDRLAGGQGSLPLAGTAIYMTSYSRLNEERPWEKAMQERDWLYQTPMDILIKASNGASDFGNKFGQPLITGSVLTFEHEEDARKIGYDKVIMQAGGIGYGKLDQAKKHKPQPGDKVVILGGENYRIGMGGAAVSSADTGAFGSGIELNAIQRSNPEMQKRASNAIRGLVESDHNPIVSIHDHGAGGHLNCLSELVEETGGLIDLDKLPVGDPTLSAKEIIGNESQERMGLVIGEKDIATLQKVADRERSPMYTVGDVTGDHRFTFESKTSGAKPMDFALEDFFGSSPKTIMNDSTVNRTYAELNYTKNDIPTYLNQVLQLEAVASKDWLTNKVDRCVGGRVAKQQCAGPLQLPLNNVGVMALDYRSAEGIATTVGHSPVAALINPAAASRTAIAEALSNIVFAPIKNGLSGISLSANWMWACNNEGEDARLYEAVQSCSDFAIALGINIPTGKDSLSMKQKYPNGDVIAPGTVIISAAGNCTDINKVVEPVLNKNAGSVYYINLSKDSFKLGGSSFAQILNKVGTEVPTITDAAYFRKAFNTIQDLIKADQIAAGHDVGSGGLVTTLLELCFADVNLAANYNLSGLQETDSVKALFNENIAVVLQAKNDAAFEKALTENGIEAVKIGEVVEGTAVTFKNNEDLFTFNVAETRDTWYKTSFLLDSRQSKNGMAQERYSNYKNQPLKYVFPAHFDGRKPAIDNSRPKPKAAILREKGSNSEREMANAMYLAGFDVKDVHMTDLISGRETLEDIQFIGAVGGFSNSDVLGSAKGWAGAFLYNEKAKKALTDFFARPDTLSVGICNGCQLFMELELINPDHEVHGKMHHNTSQKHESNFVSVKVQDNNSVMLSTLAGSTLGVWISHGEGKFNLPQSEDQYQIVAKYAYEQYPANPNGSDYNTAMLCDKTGRHLVTMPHIERSAFQWNWAYYPNDRKDEVSPWIEAFVNARKWIENQKIVFQTYIIKTPSLA</sequence>
<dbReference type="HAMAP" id="MF_00419">
    <property type="entry name" value="PurL_1"/>
    <property type="match status" value="1"/>
</dbReference>
<dbReference type="Gene3D" id="3.30.1330.10">
    <property type="entry name" value="PurM-like, N-terminal domain"/>
    <property type="match status" value="2"/>
</dbReference>
<comment type="similarity">
    <text evidence="2 10">In the N-terminal section; belongs to the FGAMS family.</text>
</comment>
<dbReference type="GO" id="GO:0005524">
    <property type="term" value="F:ATP binding"/>
    <property type="evidence" value="ECO:0007669"/>
    <property type="project" value="UniProtKB-UniRule"/>
</dbReference>
<dbReference type="GO" id="GO:0004642">
    <property type="term" value="F:phosphoribosylformylglycinamidine synthase activity"/>
    <property type="evidence" value="ECO:0007669"/>
    <property type="project" value="UniProtKB-UniRule"/>
</dbReference>
<feature type="binding site" evidence="10">
    <location>
        <position position="664"/>
    </location>
    <ligand>
        <name>Mg(2+)</name>
        <dbReference type="ChEBI" id="CHEBI:18420"/>
    </ligand>
</feature>
<feature type="active site" evidence="10">
    <location>
        <position position="1183"/>
    </location>
</feature>
<evidence type="ECO:0000313" key="16">
    <source>
        <dbReference type="Proteomes" id="UP000254893"/>
    </source>
</evidence>
<dbReference type="EMBL" id="UGYW01000002">
    <property type="protein sequence ID" value="SUJ03447.1"/>
    <property type="molecule type" value="Genomic_DNA"/>
</dbReference>
<evidence type="ECO:0000256" key="10">
    <source>
        <dbReference type="HAMAP-Rule" id="MF_00419"/>
    </source>
</evidence>
<feature type="domain" description="Phosphoribosylformylglycinamidine synthase N-terminal" evidence="13">
    <location>
        <begin position="11"/>
        <end position="89"/>
    </location>
</feature>
<evidence type="ECO:0000256" key="6">
    <source>
        <dbReference type="ARBA" id="ARBA00022755"/>
    </source>
</evidence>
<dbReference type="InterPro" id="IPR041609">
    <property type="entry name" value="PurL_linker"/>
</dbReference>
<dbReference type="InterPro" id="IPR036604">
    <property type="entry name" value="PurS-like_sf"/>
</dbReference>
<feature type="binding site" evidence="10">
    <location>
        <position position="826"/>
    </location>
    <ligand>
        <name>Mg(2+)</name>
        <dbReference type="ChEBI" id="CHEBI:18420"/>
    </ligand>
</feature>
<evidence type="ECO:0000259" key="14">
    <source>
        <dbReference type="Pfam" id="PF22689"/>
    </source>
</evidence>
<dbReference type="InterPro" id="IPR036676">
    <property type="entry name" value="PurM-like_C_sf"/>
</dbReference>
<dbReference type="Gene3D" id="1.10.8.750">
    <property type="entry name" value="Phosphoribosylformylglycinamidine synthase, linker domain"/>
    <property type="match status" value="1"/>
</dbReference>
<dbReference type="InterPro" id="IPR029062">
    <property type="entry name" value="Class_I_gatase-like"/>
</dbReference>
<dbReference type="InterPro" id="IPR055181">
    <property type="entry name" value="FGAR-AT_PurM_N-like"/>
</dbReference>
<dbReference type="CDD" id="cd02204">
    <property type="entry name" value="PurL_repeat2"/>
    <property type="match status" value="1"/>
</dbReference>
<dbReference type="SUPFAM" id="SSF52317">
    <property type="entry name" value="Class I glutamine amidotransferase-like"/>
    <property type="match status" value="1"/>
</dbReference>
<dbReference type="NCBIfam" id="NF003672">
    <property type="entry name" value="PRK05297.1"/>
    <property type="match status" value="1"/>
</dbReference>
<comment type="function">
    <text evidence="10">Phosphoribosylformylglycinamidine synthase involved in the purines biosynthetic pathway. Catalyzes the ATP-dependent conversion of formylglycinamide ribonucleotide (FGAR) and glutamine to yield formylglycinamidine ribonucleotide (FGAM) and glutamate.</text>
</comment>
<keyword evidence="9 10" id="KW-0315">Glutamine amidotransferase</keyword>
<dbReference type="Pfam" id="PF22689">
    <property type="entry name" value="FGAR-AT_PurM_N-like"/>
    <property type="match status" value="1"/>
</dbReference>
<organism evidence="15 16">
    <name type="scientific">Sphingobacterium spiritivorum</name>
    <name type="common">Flavobacterium spiritivorum</name>
    <dbReference type="NCBI Taxonomy" id="258"/>
    <lineage>
        <taxon>Bacteria</taxon>
        <taxon>Pseudomonadati</taxon>
        <taxon>Bacteroidota</taxon>
        <taxon>Sphingobacteriia</taxon>
        <taxon>Sphingobacteriales</taxon>
        <taxon>Sphingobacteriaceae</taxon>
        <taxon>Sphingobacterium</taxon>
    </lineage>
</organism>
<keyword evidence="7 10" id="KW-0067">ATP-binding</keyword>
<dbReference type="Pfam" id="PF18072">
    <property type="entry name" value="FGAR-AT_linker"/>
    <property type="match status" value="1"/>
</dbReference>
<evidence type="ECO:0000259" key="13">
    <source>
        <dbReference type="Pfam" id="PF18076"/>
    </source>
</evidence>
<dbReference type="SMART" id="SM01211">
    <property type="entry name" value="GATase_5"/>
    <property type="match status" value="1"/>
</dbReference>
<evidence type="ECO:0000256" key="9">
    <source>
        <dbReference type="ARBA" id="ARBA00022962"/>
    </source>
</evidence>
<dbReference type="AlphaFoldDB" id="A0A380BNX7"/>
<dbReference type="Gene3D" id="3.90.650.10">
    <property type="entry name" value="PurM-like C-terminal domain"/>
    <property type="match status" value="2"/>
</dbReference>
<evidence type="ECO:0000259" key="11">
    <source>
        <dbReference type="Pfam" id="PF02769"/>
    </source>
</evidence>
<evidence type="ECO:0000256" key="3">
    <source>
        <dbReference type="ARBA" id="ARBA00022598"/>
    </source>
</evidence>
<accession>A0A380BNX7</accession>
<dbReference type="Pfam" id="PF18076">
    <property type="entry name" value="FGAR-AT_N"/>
    <property type="match status" value="1"/>
</dbReference>
<dbReference type="Proteomes" id="UP000254893">
    <property type="component" value="Unassembled WGS sequence"/>
</dbReference>
<dbReference type="Gene3D" id="3.40.50.880">
    <property type="match status" value="1"/>
</dbReference>
<feature type="binding site" evidence="10">
    <location>
        <begin position="260"/>
        <end position="271"/>
    </location>
    <ligand>
        <name>ATP</name>
        <dbReference type="ChEBI" id="CHEBI:30616"/>
    </ligand>
</feature>
<dbReference type="RefSeq" id="WP_115169495.1">
    <property type="nucleotide sequence ID" value="NZ_UGYW01000002.1"/>
</dbReference>
<dbReference type="InterPro" id="IPR040707">
    <property type="entry name" value="FGAR-AT_N"/>
</dbReference>
<reference evidence="15 16" key="1">
    <citation type="submission" date="2018-06" db="EMBL/GenBank/DDBJ databases">
        <authorList>
            <consortium name="Pathogen Informatics"/>
            <person name="Doyle S."/>
        </authorList>
    </citation>
    <scope>NUCLEOTIDE SEQUENCE [LARGE SCALE GENOMIC DNA]</scope>
    <source>
        <strain evidence="15 16">NCTC11388</strain>
    </source>
</reference>
<feature type="domain" description="PurM-like C-terminal" evidence="11">
    <location>
        <begin position="380"/>
        <end position="534"/>
    </location>
</feature>